<dbReference type="Proteomes" id="UP000235584">
    <property type="component" value="Chromosome"/>
</dbReference>
<dbReference type="GO" id="GO:0004672">
    <property type="term" value="F:protein kinase activity"/>
    <property type="evidence" value="ECO:0007669"/>
    <property type="project" value="TreeGrafter"/>
</dbReference>
<dbReference type="KEGG" id="bsto:C0V70_16520"/>
<dbReference type="PANTHER" id="PTHR30267">
    <property type="entry name" value="PROTEIN KINASE PRKA"/>
    <property type="match status" value="1"/>
</dbReference>
<dbReference type="PANTHER" id="PTHR30267:SF2">
    <property type="entry name" value="PROTEIN PRKA"/>
    <property type="match status" value="1"/>
</dbReference>
<evidence type="ECO:0000313" key="3">
    <source>
        <dbReference type="Proteomes" id="UP000235584"/>
    </source>
</evidence>
<proteinExistence type="predicted"/>
<dbReference type="AlphaFoldDB" id="A0A2K9NVY7"/>
<reference evidence="2 3" key="1">
    <citation type="submission" date="2018-01" db="EMBL/GenBank/DDBJ databases">
        <title>Complete genome sequence of Bacteriovorax stolpii DSM12778.</title>
        <authorList>
            <person name="Tang B."/>
            <person name="Chang J."/>
        </authorList>
    </citation>
    <scope>NUCLEOTIDE SEQUENCE [LARGE SCALE GENOMIC DNA]</scope>
    <source>
        <strain evidence="2 3">DSM 12778</strain>
    </source>
</reference>
<sequence length="757" mass="87356">MNLLKFFIRDYNITNNALKGNTLMSYQDWINQASEQSDANLETLSFSDYMDVFEKNAKLECRPTYEYIRDMLNHYGVNSDGSFKLFGMKHPDSPAVHGQVKVQQALYQNLVNFSEEGFNNKFILLIGPNGSSKSSLVNKMIKGLEEYSETESGKLYSFSWIFPLDTYVKGSLGLTSTIRESQHGSFAYLEDKEISAIMPSELKDHPLLLVPKEHRQKLIEEALKGDERLLASIRKSYLYRGDLSKRNRMIYDALLKNYKGKHQEVLKHIRVERFSISKRYSTAAVTIEPQIHVDARMQQITMDKRLASLPPSLQSLNLFSLQGEAVMANRGVLEYSDLLKRPLDAYKYLLMTMETGSINLQGILTELDIFFIGTSNEIHLAAFKQHPDFNSFKGRFNFITVPYLLDVRHEEKIYSEQVEGIKDRSHFSPHALNALCFFAVMSRLRVCQTKNYNDKKLANIATNLNPLEKALYLAGMELPEKLDVESKQILKQGFDEIVNEYVNDSLYEGKFGLSPRDVKHIVFRLSSLHKNVTFVEVLEYLQHLIQKKSEYDFLNMAPQADYHNPARYLELIKEHNLNNFDRELRSALGLVDDRSYEDYIRRYIENINALNKGEKIKNIAMGKFVDPDDFFIKEFEAAIGLKEDSKTFRSHLLSKLGAYSLDNRGKTLIYTDVFPDLVDRLQESYRSEQKKIIQNISRNIVFFEAEYAKTLGPGQNSPLSDENRKLIKSVLSNLETRFGYTEGAAMSLVKFLIKERY</sequence>
<dbReference type="EMBL" id="CP025704">
    <property type="protein sequence ID" value="AUN99682.1"/>
    <property type="molecule type" value="Genomic_DNA"/>
</dbReference>
<feature type="domain" description="PrkA AAA" evidence="1">
    <location>
        <begin position="44"/>
        <end position="451"/>
    </location>
</feature>
<name>A0A2K9NVY7_BACTC</name>
<dbReference type="InterPro" id="IPR013153">
    <property type="entry name" value="Prk_AAA"/>
</dbReference>
<dbReference type="SUPFAM" id="SSF52540">
    <property type="entry name" value="P-loop containing nucleoside triphosphate hydrolases"/>
    <property type="match status" value="1"/>
</dbReference>
<dbReference type="Pfam" id="PF06798">
    <property type="entry name" value="PrkA"/>
    <property type="match status" value="1"/>
</dbReference>
<dbReference type="InterPro" id="IPR027417">
    <property type="entry name" value="P-loop_NTPase"/>
</dbReference>
<keyword evidence="3" id="KW-1185">Reference proteome</keyword>
<evidence type="ECO:0000259" key="1">
    <source>
        <dbReference type="SMART" id="SM00763"/>
    </source>
</evidence>
<dbReference type="Pfam" id="PF08298">
    <property type="entry name" value="AAA_PrkA"/>
    <property type="match status" value="1"/>
</dbReference>
<dbReference type="OrthoDB" id="9761914at2"/>
<dbReference type="SMART" id="SM00763">
    <property type="entry name" value="AAA_PrkA"/>
    <property type="match status" value="1"/>
</dbReference>
<organism evidence="2 3">
    <name type="scientific">Bacteriovorax stolpii</name>
    <name type="common">Bdellovibrio stolpii</name>
    <dbReference type="NCBI Taxonomy" id="960"/>
    <lineage>
        <taxon>Bacteria</taxon>
        <taxon>Pseudomonadati</taxon>
        <taxon>Bdellovibrionota</taxon>
        <taxon>Bacteriovoracia</taxon>
        <taxon>Bacteriovoracales</taxon>
        <taxon>Bacteriovoracaceae</taxon>
        <taxon>Bacteriovorax</taxon>
    </lineage>
</organism>
<evidence type="ECO:0000313" key="2">
    <source>
        <dbReference type="EMBL" id="AUN99682.1"/>
    </source>
</evidence>
<accession>A0A2K9NVY7</accession>
<dbReference type="InterPro" id="IPR010650">
    <property type="entry name" value="PrkA_C"/>
</dbReference>
<gene>
    <name evidence="2" type="ORF">C0V70_16520</name>
</gene>
<protein>
    <recommendedName>
        <fullName evidence="1">PrkA AAA domain-containing protein</fullName>
    </recommendedName>
</protein>